<feature type="transmembrane region" description="Helical" evidence="11">
    <location>
        <begin position="242"/>
        <end position="263"/>
    </location>
</feature>
<feature type="transmembrane region" description="Helical" evidence="11">
    <location>
        <begin position="162"/>
        <end position="185"/>
    </location>
</feature>
<dbReference type="NCBIfam" id="NF009288">
    <property type="entry name" value="PRK12648.1"/>
    <property type="match status" value="1"/>
</dbReference>
<feature type="domain" description="MrpA C-terminal/MbhE" evidence="16">
    <location>
        <begin position="687"/>
        <end position="766"/>
    </location>
</feature>
<dbReference type="Pfam" id="PF20501">
    <property type="entry name" value="MbhE"/>
    <property type="match status" value="1"/>
</dbReference>
<evidence type="ECO:0000256" key="1">
    <source>
        <dbReference type="ARBA" id="ARBA00004651"/>
    </source>
</evidence>
<feature type="transmembrane region" description="Helical" evidence="11">
    <location>
        <begin position="492"/>
        <end position="519"/>
    </location>
</feature>
<reference evidence="17 18" key="1">
    <citation type="submission" date="2018-07" db="EMBL/GenBank/DDBJ databases">
        <title>Genome sequence of Azospirillum sp. ATCC 49961.</title>
        <authorList>
            <person name="Sant'Anna F.H."/>
            <person name="Baldani J.I."/>
            <person name="Zilli J.E."/>
            <person name="Reis V.M."/>
            <person name="Hartmann A."/>
            <person name="Cruz L."/>
            <person name="de Souza E.M."/>
            <person name="de Oliveira Pedrosa F."/>
            <person name="Passaglia L.M.P."/>
        </authorList>
    </citation>
    <scope>NUCLEOTIDE SEQUENCE [LARGE SCALE GENOMIC DNA]</scope>
    <source>
        <strain evidence="17 18">ATCC 49961</strain>
    </source>
</reference>
<evidence type="ECO:0000259" key="12">
    <source>
        <dbReference type="Pfam" id="PF00361"/>
    </source>
</evidence>
<sequence>MSIALTVLAPLFGALLAPLAIRSGRNVCAATAGAAAFFSFCLLLSHAPAVYRGEVIRETIDWVPQLGLTFSFFIDGLGLFFAALILGIGLLIIVYARYYLSRDDPMGRFYAFLLLFQSAMLGVALSDNVLLLLVFWEVTSLSSFLLIGYWRHLPEGRQGARMALVVTGGGGLLLIAGALMLGHIAGSYEISEILQRGDIIKAHPLYAPTLLLILAGAFTKSAQFPFHFWLPHAMAAPTPVSAYLHSATMVKAGVFLLARLWPALAGTDLWTLIVAPVGLVTMLVGAWIAIFKDDLKGLLAFSTVSHLGMMTMLLGFGTPIAAVVAMFHMLNHATFKAALFMSAGIVDHEAGTRDVRRLGGLLRLMPISAALAMLAAGSMAGLPLLNGFLSKEMMLEAAAGTDLGGVPYLVPVLATLAAVFSVAYSARMAIHTYLGPVRDDYPHHPHDPPVGMWGPVAVLVALVVAIGLVPTLAGPVVARTSMAVIGTDALPYYSLAIWHGLTPALFMSALAFAVGAVMLKRHEGLSHWHASLPRPDAKRMFDATVSGLIAVSRGVTHRLHTGSLQRYMAVILVTVVAIGATAFLAAFQAGGHAPGGRGTLPANLPAIAVWGMLMATCAAVVVVHRNRLLTLILTSVAGLVVSLAFLQFSAPDLALTQISVEVVTTILLLLALNLMPRRSEAVESLRRRLGGGLVAVATGAGVGALAYAVMTRDISSISQYHLGQSKPGGGGTNVVNVILVDFRGFDTFGEIIVLGIAALAIAAMLQSALRGASARRLDAMRPGVESADAHPLLLVVATRVLLPLALTVGVYIFLRGHNEPGGGFIAGLIVAIALIMQYVASGYGWAASRARLDARGMIGAGILIAGMTGIGALVFGAPFLSTSYDYFHLPLIGEFELATAMAFDLGVFLTVVGTVMLALVEIARIQRRAERERVPEGPMDVLLHSDADPPGERSPNAAASERNEV</sequence>
<feature type="transmembrane region" description="Helical" evidence="11">
    <location>
        <begin position="858"/>
        <end position="880"/>
    </location>
</feature>
<evidence type="ECO:0000259" key="15">
    <source>
        <dbReference type="Pfam" id="PF13244"/>
    </source>
</evidence>
<dbReference type="EMBL" id="QOKW01000008">
    <property type="protein sequence ID" value="KAA0680642.1"/>
    <property type="molecule type" value="Genomic_DNA"/>
</dbReference>
<keyword evidence="6 11" id="KW-1133">Transmembrane helix</keyword>
<evidence type="ECO:0000256" key="4">
    <source>
        <dbReference type="ARBA" id="ARBA00022475"/>
    </source>
</evidence>
<evidence type="ECO:0000256" key="7">
    <source>
        <dbReference type="ARBA" id="ARBA00023065"/>
    </source>
</evidence>
<evidence type="ECO:0000313" key="18">
    <source>
        <dbReference type="Proteomes" id="UP000480854"/>
    </source>
</evidence>
<dbReference type="InterPro" id="IPR001516">
    <property type="entry name" value="Proton_antipo_N"/>
</dbReference>
<dbReference type="InterPro" id="IPR007182">
    <property type="entry name" value="MnhB"/>
</dbReference>
<feature type="transmembrane region" description="Helical" evidence="11">
    <location>
        <begin position="408"/>
        <end position="430"/>
    </location>
</feature>
<dbReference type="PANTHER" id="PTHR43373">
    <property type="entry name" value="NA(+)/H(+) ANTIPORTER SUBUNIT"/>
    <property type="match status" value="1"/>
</dbReference>
<dbReference type="InterPro" id="IPR025383">
    <property type="entry name" value="MrpA_C/MbhD"/>
</dbReference>
<evidence type="ECO:0000313" key="17">
    <source>
        <dbReference type="EMBL" id="KAA0680642.1"/>
    </source>
</evidence>
<feature type="domain" description="NADH-Ubiquinone oxidoreductase (complex I) chain 5 N-terminal" evidence="13">
    <location>
        <begin position="65"/>
        <end position="110"/>
    </location>
</feature>
<keyword evidence="18" id="KW-1185">Reference proteome</keyword>
<dbReference type="GO" id="GO:0006811">
    <property type="term" value="P:monoatomic ion transport"/>
    <property type="evidence" value="ECO:0007669"/>
    <property type="project" value="UniProtKB-KW"/>
</dbReference>
<feature type="transmembrane region" description="Helical" evidence="11">
    <location>
        <begin position="792"/>
        <end position="813"/>
    </location>
</feature>
<gene>
    <name evidence="17" type="ORF">DS843_12440</name>
</gene>
<evidence type="ECO:0000256" key="9">
    <source>
        <dbReference type="RuleBase" id="RU000320"/>
    </source>
</evidence>
<dbReference type="Pfam" id="PF00662">
    <property type="entry name" value="Proton_antipo_N"/>
    <property type="match status" value="1"/>
</dbReference>
<feature type="transmembrane region" description="Helical" evidence="11">
    <location>
        <begin position="900"/>
        <end position="923"/>
    </location>
</feature>
<feature type="transmembrane region" description="Helical" evidence="11">
    <location>
        <begin position="628"/>
        <end position="648"/>
    </location>
</feature>
<feature type="domain" description="Na+/H+ antiporter MnhB subunit-related protein" evidence="14">
    <location>
        <begin position="794"/>
        <end position="916"/>
    </location>
</feature>
<dbReference type="PRINTS" id="PR01434">
    <property type="entry name" value="NADHDHGNASE5"/>
</dbReference>
<name>A0A9W7NJM3_9PROT</name>
<feature type="transmembrane region" description="Helical" evidence="11">
    <location>
        <begin position="751"/>
        <end position="772"/>
    </location>
</feature>
<feature type="domain" description="NADH:quinone oxidoreductase/Mrp antiporter transmembrane" evidence="12">
    <location>
        <begin position="126"/>
        <end position="400"/>
    </location>
</feature>
<feature type="transmembrane region" description="Helical" evidence="11">
    <location>
        <begin position="72"/>
        <end position="96"/>
    </location>
</feature>
<feature type="transmembrane region" description="Helical" evidence="11">
    <location>
        <begin position="825"/>
        <end position="846"/>
    </location>
</feature>
<feature type="transmembrane region" description="Helical" evidence="11">
    <location>
        <begin position="654"/>
        <end position="676"/>
    </location>
</feature>
<comment type="subcellular location">
    <subcellularLocation>
        <location evidence="1">Cell membrane</location>
        <topology evidence="1">Multi-pass membrane protein</topology>
    </subcellularLocation>
    <subcellularLocation>
        <location evidence="9">Membrane</location>
        <topology evidence="9">Multi-pass membrane protein</topology>
    </subcellularLocation>
</comment>
<feature type="transmembrane region" description="Helical" evidence="11">
    <location>
        <begin position="367"/>
        <end position="388"/>
    </location>
</feature>
<evidence type="ECO:0000259" key="13">
    <source>
        <dbReference type="Pfam" id="PF00662"/>
    </source>
</evidence>
<evidence type="ECO:0000256" key="10">
    <source>
        <dbReference type="SAM" id="MobiDB-lite"/>
    </source>
</evidence>
<evidence type="ECO:0000256" key="6">
    <source>
        <dbReference type="ARBA" id="ARBA00022989"/>
    </source>
</evidence>
<dbReference type="InterPro" id="IPR046806">
    <property type="entry name" value="MrpA_C/MbhE"/>
</dbReference>
<feature type="transmembrane region" description="Helical" evidence="11">
    <location>
        <begin position="688"/>
        <end position="710"/>
    </location>
</feature>
<keyword evidence="2" id="KW-0813">Transport</keyword>
<organism evidence="17 18">
    <name type="scientific">Roseomonas genomospecies 6</name>
    <dbReference type="NCBI Taxonomy" id="214106"/>
    <lineage>
        <taxon>Bacteria</taxon>
        <taxon>Pseudomonadati</taxon>
        <taxon>Pseudomonadota</taxon>
        <taxon>Alphaproteobacteria</taxon>
        <taxon>Acetobacterales</taxon>
        <taxon>Roseomonadaceae</taxon>
        <taxon>Roseomonas</taxon>
    </lineage>
</organism>
<feature type="transmembrane region" description="Helical" evidence="11">
    <location>
        <begin position="269"/>
        <end position="291"/>
    </location>
</feature>
<dbReference type="GO" id="GO:0015297">
    <property type="term" value="F:antiporter activity"/>
    <property type="evidence" value="ECO:0007669"/>
    <property type="project" value="UniProtKB-KW"/>
</dbReference>
<keyword evidence="3" id="KW-0050">Antiport</keyword>
<evidence type="ECO:0000256" key="5">
    <source>
        <dbReference type="ARBA" id="ARBA00022692"/>
    </source>
</evidence>
<dbReference type="RefSeq" id="WP_149469214.1">
    <property type="nucleotide sequence ID" value="NZ_QOKW01000008.1"/>
</dbReference>
<dbReference type="Proteomes" id="UP000480854">
    <property type="component" value="Unassembled WGS sequence"/>
</dbReference>
<dbReference type="Pfam" id="PF13244">
    <property type="entry name" value="MbhD"/>
    <property type="match status" value="1"/>
</dbReference>
<dbReference type="GO" id="GO:0005886">
    <property type="term" value="C:plasma membrane"/>
    <property type="evidence" value="ECO:0007669"/>
    <property type="project" value="UniProtKB-SubCell"/>
</dbReference>
<dbReference type="InterPro" id="IPR001750">
    <property type="entry name" value="ND/Mrp_TM"/>
</dbReference>
<feature type="region of interest" description="Disordered" evidence="10">
    <location>
        <begin position="936"/>
        <end position="965"/>
    </location>
</feature>
<feature type="transmembrane region" description="Helical" evidence="11">
    <location>
        <begin position="567"/>
        <end position="590"/>
    </location>
</feature>
<comment type="caution">
    <text evidence="17">The sequence shown here is derived from an EMBL/GenBank/DDBJ whole genome shotgun (WGS) entry which is preliminary data.</text>
</comment>
<proteinExistence type="predicted"/>
<dbReference type="InterPro" id="IPR050616">
    <property type="entry name" value="CPA3_Na-H_Antiporter_A"/>
</dbReference>
<evidence type="ECO:0000256" key="2">
    <source>
        <dbReference type="ARBA" id="ARBA00022448"/>
    </source>
</evidence>
<feature type="transmembrane region" description="Helical" evidence="11">
    <location>
        <begin position="131"/>
        <end position="150"/>
    </location>
</feature>
<dbReference type="Pfam" id="PF04039">
    <property type="entry name" value="MnhB"/>
    <property type="match status" value="1"/>
</dbReference>
<keyword evidence="4" id="KW-1003">Cell membrane</keyword>
<keyword evidence="5 9" id="KW-0812">Transmembrane</keyword>
<accession>A0A9W7NJM3</accession>
<dbReference type="PANTHER" id="PTHR43373:SF1">
    <property type="entry name" value="NA(+)_H(+) ANTIPORTER SUBUNIT A"/>
    <property type="match status" value="1"/>
</dbReference>
<feature type="transmembrane region" description="Helical" evidence="11">
    <location>
        <begin position="108"/>
        <end position="125"/>
    </location>
</feature>
<feature type="domain" description="MrpA C-terminal/MbhD" evidence="15">
    <location>
        <begin position="613"/>
        <end position="677"/>
    </location>
</feature>
<evidence type="ECO:0000256" key="3">
    <source>
        <dbReference type="ARBA" id="ARBA00022449"/>
    </source>
</evidence>
<keyword evidence="8 11" id="KW-0472">Membrane</keyword>
<evidence type="ECO:0000256" key="8">
    <source>
        <dbReference type="ARBA" id="ARBA00023136"/>
    </source>
</evidence>
<dbReference type="Pfam" id="PF00361">
    <property type="entry name" value="Proton_antipo_M"/>
    <property type="match status" value="1"/>
</dbReference>
<protein>
    <submittedName>
        <fullName evidence="17">Monovalent cation/H+ antiporter subunit A</fullName>
    </submittedName>
</protein>
<keyword evidence="7" id="KW-0406">Ion transport</keyword>
<feature type="transmembrane region" description="Helical" evidence="11">
    <location>
        <begin position="450"/>
        <end position="472"/>
    </location>
</feature>
<evidence type="ECO:0000259" key="16">
    <source>
        <dbReference type="Pfam" id="PF20501"/>
    </source>
</evidence>
<feature type="transmembrane region" description="Helical" evidence="11">
    <location>
        <begin position="602"/>
        <end position="623"/>
    </location>
</feature>
<dbReference type="OrthoDB" id="9811798at2"/>
<dbReference type="AlphaFoldDB" id="A0A9W7NJM3"/>
<evidence type="ECO:0000256" key="11">
    <source>
        <dbReference type="SAM" id="Phobius"/>
    </source>
</evidence>
<evidence type="ECO:0000259" key="14">
    <source>
        <dbReference type="Pfam" id="PF04039"/>
    </source>
</evidence>